<evidence type="ECO:0000256" key="1">
    <source>
        <dbReference type="SAM" id="SignalP"/>
    </source>
</evidence>
<feature type="signal peptide" evidence="1">
    <location>
        <begin position="1"/>
        <end position="17"/>
    </location>
</feature>
<dbReference type="EMBL" id="BTSX01000001">
    <property type="protein sequence ID" value="GMS79139.1"/>
    <property type="molecule type" value="Genomic_DNA"/>
</dbReference>
<reference evidence="2" key="1">
    <citation type="submission" date="2023-10" db="EMBL/GenBank/DDBJ databases">
        <title>Genome assembly of Pristionchus species.</title>
        <authorList>
            <person name="Yoshida K."/>
            <person name="Sommer R.J."/>
        </authorList>
    </citation>
    <scope>NUCLEOTIDE SEQUENCE</scope>
    <source>
        <strain evidence="2">RS0144</strain>
    </source>
</reference>
<organism evidence="2 3">
    <name type="scientific">Pristionchus entomophagus</name>
    <dbReference type="NCBI Taxonomy" id="358040"/>
    <lineage>
        <taxon>Eukaryota</taxon>
        <taxon>Metazoa</taxon>
        <taxon>Ecdysozoa</taxon>
        <taxon>Nematoda</taxon>
        <taxon>Chromadorea</taxon>
        <taxon>Rhabditida</taxon>
        <taxon>Rhabditina</taxon>
        <taxon>Diplogasteromorpha</taxon>
        <taxon>Diplogasteroidea</taxon>
        <taxon>Neodiplogasteridae</taxon>
        <taxon>Pristionchus</taxon>
    </lineage>
</organism>
<feature type="chain" id="PRO_5043988917" description="Fatty-acid and retinol-binding protein 1" evidence="1">
    <location>
        <begin position="18"/>
        <end position="206"/>
    </location>
</feature>
<gene>
    <name evidence="2" type="ORF">PENTCL1PPCAC_1314</name>
</gene>
<evidence type="ECO:0000313" key="3">
    <source>
        <dbReference type="Proteomes" id="UP001432027"/>
    </source>
</evidence>
<comment type="caution">
    <text evidence="2">The sequence shown here is derived from an EMBL/GenBank/DDBJ whole genome shotgun (WGS) entry which is preliminary data.</text>
</comment>
<keyword evidence="1" id="KW-0732">Signal</keyword>
<proteinExistence type="predicted"/>
<protein>
    <recommendedName>
        <fullName evidence="4">Fatty-acid and retinol-binding protein 1</fullName>
    </recommendedName>
</protein>
<accession>A0AAV5SCQ8</accession>
<dbReference type="Proteomes" id="UP001432027">
    <property type="component" value="Unassembled WGS sequence"/>
</dbReference>
<dbReference type="AlphaFoldDB" id="A0AAV5SCQ8"/>
<sequence length="206" mass="22956">MVRHILLLALLVVVSYSAPISDPEASAKRFWGAIATKIQYGTEEEVAEILFDKADSLFPGLLTKEEASTIKTAVIQHSKKEKAGEESVFELPEEITEALGSKLRKRLELLSDDAKVAFLSFAEQLGELDFDKIDTMKGRFGDEISNLKTKFETLPSSTRDELAKAFPVFNHLGEIKALVVVAERIFLSVEKMCQELPGFPDCEIFD</sequence>
<keyword evidence="3" id="KW-1185">Reference proteome</keyword>
<evidence type="ECO:0000313" key="2">
    <source>
        <dbReference type="EMBL" id="GMS79139.1"/>
    </source>
</evidence>
<name>A0AAV5SCQ8_9BILA</name>
<evidence type="ECO:0008006" key="4">
    <source>
        <dbReference type="Google" id="ProtNLM"/>
    </source>
</evidence>